<comment type="pathway">
    <text evidence="7">tRNA modification; N(7)-methylguanine-tRNA biosynthesis.</text>
</comment>
<dbReference type="OrthoDB" id="9802090at2"/>
<dbReference type="PANTHER" id="PTHR23417">
    <property type="entry name" value="3-DEOXY-D-MANNO-OCTULOSONIC-ACID TRANSFERASE/TRNA GUANINE-N 7 - -METHYLTRANSFERASE"/>
    <property type="match status" value="1"/>
</dbReference>
<dbReference type="UniPathway" id="UPA00989"/>
<dbReference type="HOGENOM" id="CLU_050910_0_1_12"/>
<dbReference type="InterPro" id="IPR055361">
    <property type="entry name" value="tRNA_methyltr_TrmB_bact"/>
</dbReference>
<dbReference type="HAMAP" id="MF_01057">
    <property type="entry name" value="tRNA_methyltr_TrmB"/>
    <property type="match status" value="1"/>
</dbReference>
<evidence type="ECO:0000256" key="3">
    <source>
        <dbReference type="ARBA" id="ARBA00022603"/>
    </source>
</evidence>
<feature type="binding site" evidence="7">
    <location>
        <position position="137"/>
    </location>
    <ligand>
        <name>substrate</name>
    </ligand>
</feature>
<evidence type="ECO:0000313" key="9">
    <source>
        <dbReference type="Proteomes" id="UP000002318"/>
    </source>
</evidence>
<dbReference type="InterPro" id="IPR029063">
    <property type="entry name" value="SAM-dependent_MTases_sf"/>
</dbReference>
<evidence type="ECO:0000256" key="6">
    <source>
        <dbReference type="ARBA" id="ARBA00022694"/>
    </source>
</evidence>
<evidence type="ECO:0000256" key="5">
    <source>
        <dbReference type="ARBA" id="ARBA00022691"/>
    </source>
</evidence>
<evidence type="ECO:0000256" key="4">
    <source>
        <dbReference type="ARBA" id="ARBA00022679"/>
    </source>
</evidence>
<dbReference type="KEGG" id="ssm:Spirs_2538"/>
<name>E1R4B0_SEDSS</name>
<dbReference type="eggNOG" id="COG0220">
    <property type="taxonomic scope" value="Bacteria"/>
</dbReference>
<dbReference type="GO" id="GO:0043527">
    <property type="term" value="C:tRNA methyltransferase complex"/>
    <property type="evidence" value="ECO:0007669"/>
    <property type="project" value="TreeGrafter"/>
</dbReference>
<dbReference type="CDD" id="cd02440">
    <property type="entry name" value="AdoMet_MTases"/>
    <property type="match status" value="1"/>
</dbReference>
<comment type="caution">
    <text evidence="7">Lacks conserved residue(s) required for the propagation of feature annotation.</text>
</comment>
<dbReference type="PANTHER" id="PTHR23417:SF14">
    <property type="entry name" value="PENTACOTRIPEPTIDE-REPEAT REGION OF PRORP DOMAIN-CONTAINING PROTEIN"/>
    <property type="match status" value="1"/>
</dbReference>
<protein>
    <recommendedName>
        <fullName evidence="7">tRNA (guanine-N(7)-)-methyltransferase</fullName>
        <ecNumber evidence="7">2.1.1.33</ecNumber>
    </recommendedName>
    <alternativeName>
        <fullName evidence="7">tRNA (guanine(46)-N(7))-methyltransferase</fullName>
    </alternativeName>
    <alternativeName>
        <fullName evidence="7">tRNA(m7G46)-methyltransferase</fullName>
    </alternativeName>
</protein>
<proteinExistence type="inferred from homology"/>
<dbReference type="EC" id="2.1.1.33" evidence="7"/>
<dbReference type="InterPro" id="IPR003358">
    <property type="entry name" value="tRNA_(Gua-N-7)_MeTrfase_Trmb"/>
</dbReference>
<dbReference type="SUPFAM" id="SSF53335">
    <property type="entry name" value="S-adenosyl-L-methionine-dependent methyltransferases"/>
    <property type="match status" value="1"/>
</dbReference>
<dbReference type="STRING" id="573413.Spirs_2538"/>
<feature type="binding site" evidence="7">
    <location>
        <position position="58"/>
    </location>
    <ligand>
        <name>S-adenosyl-L-methionine</name>
        <dbReference type="ChEBI" id="CHEBI:59789"/>
    </ligand>
</feature>
<dbReference type="Pfam" id="PF02390">
    <property type="entry name" value="Methyltransf_4"/>
    <property type="match status" value="1"/>
</dbReference>
<evidence type="ECO:0000256" key="2">
    <source>
        <dbReference type="ARBA" id="ARBA00003015"/>
    </source>
</evidence>
<comment type="catalytic activity">
    <reaction evidence="1 7">
        <text>guanosine(46) in tRNA + S-adenosyl-L-methionine = N(7)-methylguanosine(46) in tRNA + S-adenosyl-L-homocysteine</text>
        <dbReference type="Rhea" id="RHEA:42708"/>
        <dbReference type="Rhea" id="RHEA-COMP:10188"/>
        <dbReference type="Rhea" id="RHEA-COMP:10189"/>
        <dbReference type="ChEBI" id="CHEBI:57856"/>
        <dbReference type="ChEBI" id="CHEBI:59789"/>
        <dbReference type="ChEBI" id="CHEBI:74269"/>
        <dbReference type="ChEBI" id="CHEBI:74480"/>
        <dbReference type="EC" id="2.1.1.33"/>
    </reaction>
</comment>
<gene>
    <name evidence="7" type="primary">trmB</name>
    <name evidence="8" type="ordered locus">Spirs_2538</name>
</gene>
<sequence length="225" mass="26385">MEEPERRIRSYSRRSGRLSSSQERALAELLPRYGGTLSIERSLPLSQWFPEDGRIVLEIGFGMGEATVEIAEKFPDHFFLGAEVHKPGIGRLLNEIERRGIKNIRVVHGDADILIRTMLPKLYLSGVHIFFSDPWPKKRHHKRRLIQAPFLRSLLPVLKPDGYIYMVTDWEDYAQWILAESEKVPELENPYKGYASPIPWRPETRFEKKGLDKMHLIREIWLQKR</sequence>
<comment type="similarity">
    <text evidence="7">Belongs to the class I-like SAM-binding methyltransferase superfamily. TrmB family.</text>
</comment>
<dbReference type="RefSeq" id="WP_013255113.1">
    <property type="nucleotide sequence ID" value="NC_014364.1"/>
</dbReference>
<dbReference type="Proteomes" id="UP000002318">
    <property type="component" value="Chromosome"/>
</dbReference>
<comment type="function">
    <text evidence="2 7">Catalyzes the formation of N(7)-methylguanine at position 46 (m7G46) in tRNA.</text>
</comment>
<dbReference type="NCBIfam" id="TIGR00091">
    <property type="entry name" value="tRNA (guanosine(46)-N7)-methyltransferase TrmB"/>
    <property type="match status" value="1"/>
</dbReference>
<dbReference type="AlphaFoldDB" id="E1R4B0"/>
<reference evidence="8 9" key="1">
    <citation type="journal article" date="2010" name="Stand. Genomic Sci.">
        <title>Complete genome sequence of Spirochaeta smaragdinae type strain (SEBR 4228).</title>
        <authorList>
            <person name="Mavromatis K."/>
            <person name="Yasawong M."/>
            <person name="Chertkov O."/>
            <person name="Lapidus A."/>
            <person name="Lucas S."/>
            <person name="Nolan M."/>
            <person name="Del Rio T.G."/>
            <person name="Tice H."/>
            <person name="Cheng J.F."/>
            <person name="Pitluck S."/>
            <person name="Liolios K."/>
            <person name="Ivanova N."/>
            <person name="Tapia R."/>
            <person name="Han C."/>
            <person name="Bruce D."/>
            <person name="Goodwin L."/>
            <person name="Pati A."/>
            <person name="Chen A."/>
            <person name="Palaniappan K."/>
            <person name="Land M."/>
            <person name="Hauser L."/>
            <person name="Chang Y.J."/>
            <person name="Jeffries C.D."/>
            <person name="Detter J.C."/>
            <person name="Rohde M."/>
            <person name="Brambilla E."/>
            <person name="Spring S."/>
            <person name="Goker M."/>
            <person name="Sikorski J."/>
            <person name="Woyke T."/>
            <person name="Bristow J."/>
            <person name="Eisen J.A."/>
            <person name="Markowitz V."/>
            <person name="Hugenholtz P."/>
            <person name="Klenk H.P."/>
            <person name="Kyrpides N.C."/>
        </authorList>
    </citation>
    <scope>NUCLEOTIDE SEQUENCE [LARGE SCALE GENOMIC DNA]</scope>
    <source>
        <strain evidence="9">DSM 11293 / JCM 15392 / SEBR 4228</strain>
    </source>
</reference>
<keyword evidence="6 7" id="KW-0819">tRNA processing</keyword>
<feature type="binding site" evidence="7">
    <location>
        <position position="169"/>
    </location>
    <ligand>
        <name>substrate</name>
    </ligand>
</feature>
<feature type="binding site" evidence="7">
    <location>
        <begin position="204"/>
        <end position="207"/>
    </location>
    <ligand>
        <name>substrate</name>
    </ligand>
</feature>
<organism evidence="8 9">
    <name type="scientific">Sediminispirochaeta smaragdinae (strain DSM 11293 / JCM 15392 / SEBR 4228)</name>
    <name type="common">Spirochaeta smaragdinae</name>
    <dbReference type="NCBI Taxonomy" id="573413"/>
    <lineage>
        <taxon>Bacteria</taxon>
        <taxon>Pseudomonadati</taxon>
        <taxon>Spirochaetota</taxon>
        <taxon>Spirochaetia</taxon>
        <taxon>Spirochaetales</taxon>
        <taxon>Spirochaetaceae</taxon>
        <taxon>Sediminispirochaeta</taxon>
    </lineage>
</organism>
<evidence type="ECO:0000256" key="1">
    <source>
        <dbReference type="ARBA" id="ARBA00000142"/>
    </source>
</evidence>
<dbReference type="GO" id="GO:0008176">
    <property type="term" value="F:tRNA (guanine(46)-N7)-methyltransferase activity"/>
    <property type="evidence" value="ECO:0007669"/>
    <property type="project" value="UniProtKB-UniRule"/>
</dbReference>
<dbReference type="Gene3D" id="3.40.50.150">
    <property type="entry name" value="Vaccinia Virus protein VP39"/>
    <property type="match status" value="1"/>
</dbReference>
<feature type="binding site" evidence="7">
    <location>
        <position position="83"/>
    </location>
    <ligand>
        <name>S-adenosyl-L-methionine</name>
        <dbReference type="ChEBI" id="CHEBI:59789"/>
    </ligand>
</feature>
<keyword evidence="4 7" id="KW-0808">Transferase</keyword>
<feature type="binding site" evidence="7">
    <location>
        <position position="133"/>
    </location>
    <ligand>
        <name>S-adenosyl-L-methionine</name>
        <dbReference type="ChEBI" id="CHEBI:59789"/>
    </ligand>
</feature>
<keyword evidence="3 7" id="KW-0489">Methyltransferase</keyword>
<keyword evidence="5 7" id="KW-0949">S-adenosyl-L-methionine</keyword>
<evidence type="ECO:0000313" key="8">
    <source>
        <dbReference type="EMBL" id="ADK81651.1"/>
    </source>
</evidence>
<keyword evidence="9" id="KW-1185">Reference proteome</keyword>
<dbReference type="PROSITE" id="PS51625">
    <property type="entry name" value="SAM_MT_TRMB"/>
    <property type="match status" value="1"/>
</dbReference>
<feature type="binding site" evidence="7">
    <location>
        <position position="110"/>
    </location>
    <ligand>
        <name>S-adenosyl-L-methionine</name>
        <dbReference type="ChEBI" id="CHEBI:59789"/>
    </ligand>
</feature>
<evidence type="ECO:0000256" key="7">
    <source>
        <dbReference type="HAMAP-Rule" id="MF_01057"/>
    </source>
</evidence>
<accession>E1R4B0</accession>
<dbReference type="EMBL" id="CP002116">
    <property type="protein sequence ID" value="ADK81651.1"/>
    <property type="molecule type" value="Genomic_DNA"/>
</dbReference>